<keyword evidence="4" id="KW-0539">Nucleus</keyword>
<dbReference type="Gene3D" id="3.30.40.10">
    <property type="entry name" value="Zinc/RING finger domain, C3HC4 (zinc finger)"/>
    <property type="match status" value="3"/>
</dbReference>
<dbReference type="InterPro" id="IPR019787">
    <property type="entry name" value="Znf_PHD-finger"/>
</dbReference>
<keyword evidence="12" id="KW-1185">Reference proteome</keyword>
<feature type="domain" description="SANT" evidence="10">
    <location>
        <begin position="1108"/>
        <end position="1153"/>
    </location>
</feature>
<feature type="compositionally biased region" description="Pro residues" evidence="6">
    <location>
        <begin position="1962"/>
        <end position="1977"/>
    </location>
</feature>
<comment type="caution">
    <text evidence="11">The sequence shown here is derived from an EMBL/GenBank/DDBJ whole genome shotgun (WGS) entry which is preliminary data.</text>
</comment>
<feature type="compositionally biased region" description="Polar residues" evidence="6">
    <location>
        <begin position="490"/>
        <end position="520"/>
    </location>
</feature>
<dbReference type="InterPro" id="IPR013083">
    <property type="entry name" value="Znf_RING/FYVE/PHD"/>
</dbReference>
<dbReference type="InterPro" id="IPR029617">
    <property type="entry name" value="Snt2"/>
</dbReference>
<dbReference type="GO" id="GO:0004842">
    <property type="term" value="F:ubiquitin-protein transferase activity"/>
    <property type="evidence" value="ECO:0007669"/>
    <property type="project" value="TreeGrafter"/>
</dbReference>
<evidence type="ECO:0000259" key="10">
    <source>
        <dbReference type="PROSITE" id="PS51293"/>
    </source>
</evidence>
<dbReference type="Gene3D" id="2.30.30.490">
    <property type="match status" value="1"/>
</dbReference>
<dbReference type="Pfam" id="PF13832">
    <property type="entry name" value="zf-HC5HC2H_2"/>
    <property type="match status" value="1"/>
</dbReference>
<feature type="domain" description="BAH" evidence="8">
    <location>
        <begin position="622"/>
        <end position="741"/>
    </location>
</feature>
<feature type="domain" description="PHD-type" evidence="7">
    <location>
        <begin position="1367"/>
        <end position="1417"/>
    </location>
</feature>
<feature type="region of interest" description="Disordered" evidence="6">
    <location>
        <begin position="1437"/>
        <end position="1459"/>
    </location>
</feature>
<feature type="compositionally biased region" description="Polar residues" evidence="6">
    <location>
        <begin position="548"/>
        <end position="560"/>
    </location>
</feature>
<feature type="region of interest" description="Disordered" evidence="6">
    <location>
        <begin position="833"/>
        <end position="873"/>
    </location>
</feature>
<feature type="compositionally biased region" description="Polar residues" evidence="6">
    <location>
        <begin position="395"/>
        <end position="407"/>
    </location>
</feature>
<feature type="compositionally biased region" description="Acidic residues" evidence="6">
    <location>
        <begin position="845"/>
        <end position="858"/>
    </location>
</feature>
<protein>
    <submittedName>
        <fullName evidence="11">Uncharacterized protein</fullName>
    </submittedName>
</protein>
<dbReference type="Pfam" id="PF00628">
    <property type="entry name" value="PHD"/>
    <property type="match status" value="1"/>
</dbReference>
<evidence type="ECO:0000256" key="4">
    <source>
        <dbReference type="ARBA" id="ARBA00023242"/>
    </source>
</evidence>
<dbReference type="InterPro" id="IPR001025">
    <property type="entry name" value="BAH_dom"/>
</dbReference>
<dbReference type="SUPFAM" id="SSF57903">
    <property type="entry name" value="FYVE/PHD zinc finger"/>
    <property type="match status" value="2"/>
</dbReference>
<dbReference type="GO" id="GO:0003682">
    <property type="term" value="F:chromatin binding"/>
    <property type="evidence" value="ECO:0007669"/>
    <property type="project" value="InterPro"/>
</dbReference>
<evidence type="ECO:0000256" key="5">
    <source>
        <dbReference type="PROSITE-ProRule" id="PRU00146"/>
    </source>
</evidence>
<feature type="compositionally biased region" description="Polar residues" evidence="6">
    <location>
        <begin position="1979"/>
        <end position="2009"/>
    </location>
</feature>
<feature type="region of interest" description="Disordered" evidence="6">
    <location>
        <begin position="947"/>
        <end position="973"/>
    </location>
</feature>
<feature type="compositionally biased region" description="Low complexity" evidence="6">
    <location>
        <begin position="1952"/>
        <end position="1961"/>
    </location>
</feature>
<feature type="compositionally biased region" description="Polar residues" evidence="6">
    <location>
        <begin position="2037"/>
        <end position="2059"/>
    </location>
</feature>
<dbReference type="EMBL" id="VIBQ01000075">
    <property type="protein sequence ID" value="KAB8621903.1"/>
    <property type="molecule type" value="Genomic_DNA"/>
</dbReference>
<dbReference type="SUPFAM" id="SSF46689">
    <property type="entry name" value="Homeodomain-like"/>
    <property type="match status" value="1"/>
</dbReference>
<dbReference type="FunFam" id="2.30.30.490:FF:000018">
    <property type="entry name" value="Lid2 complex component snt2"/>
    <property type="match status" value="1"/>
</dbReference>
<dbReference type="GO" id="GO:0008270">
    <property type="term" value="F:zinc ion binding"/>
    <property type="evidence" value="ECO:0007669"/>
    <property type="project" value="UniProtKB-KW"/>
</dbReference>
<feature type="region of interest" description="Disordered" evidence="6">
    <location>
        <begin position="1324"/>
        <end position="1361"/>
    </location>
</feature>
<evidence type="ECO:0000256" key="1">
    <source>
        <dbReference type="ARBA" id="ARBA00022723"/>
    </source>
</evidence>
<dbReference type="EMBL" id="VIBQ01000075">
    <property type="protein sequence ID" value="KAB8621902.1"/>
    <property type="molecule type" value="Genomic_DNA"/>
</dbReference>
<dbReference type="InterPro" id="IPR017884">
    <property type="entry name" value="SANT_dom"/>
</dbReference>
<evidence type="ECO:0000259" key="7">
    <source>
        <dbReference type="PROSITE" id="PS50016"/>
    </source>
</evidence>
<dbReference type="PROSITE" id="PS51156">
    <property type="entry name" value="ELM2"/>
    <property type="match status" value="1"/>
</dbReference>
<keyword evidence="1" id="KW-0479">Metal-binding</keyword>
<dbReference type="GO" id="GO:0048189">
    <property type="term" value="C:Lid2 complex"/>
    <property type="evidence" value="ECO:0007669"/>
    <property type="project" value="TreeGrafter"/>
</dbReference>
<evidence type="ECO:0000256" key="2">
    <source>
        <dbReference type="ARBA" id="ARBA00022771"/>
    </source>
</evidence>
<feature type="compositionally biased region" description="Basic and acidic residues" evidence="6">
    <location>
        <begin position="1324"/>
        <end position="1333"/>
    </location>
</feature>
<dbReference type="InterPro" id="IPR001005">
    <property type="entry name" value="SANT/Myb"/>
</dbReference>
<evidence type="ECO:0000256" key="6">
    <source>
        <dbReference type="SAM" id="MobiDB-lite"/>
    </source>
</evidence>
<keyword evidence="3" id="KW-0862">Zinc</keyword>
<feature type="compositionally biased region" description="Polar residues" evidence="6">
    <location>
        <begin position="584"/>
        <end position="597"/>
    </location>
</feature>
<feature type="region of interest" description="Disordered" evidence="6">
    <location>
        <begin position="349"/>
        <end position="597"/>
    </location>
</feature>
<dbReference type="InterPro" id="IPR001965">
    <property type="entry name" value="Znf_PHD"/>
</dbReference>
<evidence type="ECO:0000256" key="3">
    <source>
        <dbReference type="ARBA" id="ARBA00022833"/>
    </source>
</evidence>
<evidence type="ECO:0000313" key="11">
    <source>
        <dbReference type="EMBL" id="KAB8621902.1"/>
    </source>
</evidence>
<dbReference type="CDD" id="cd15497">
    <property type="entry name" value="PHD1_Snt2p_like"/>
    <property type="match status" value="1"/>
</dbReference>
<dbReference type="SMART" id="SM00439">
    <property type="entry name" value="BAH"/>
    <property type="match status" value="1"/>
</dbReference>
<keyword evidence="2 5" id="KW-0863">Zinc-finger</keyword>
<sequence length="2059" mass="226993">MGVIRRTTLCISPEDSYPELAIRSAAYLRNAMSIMELTISNSRWSCGCNAQVHFEVEVRLAAWHLMPRDVFDDAAAVSTGSASCIIRSRECRIHQTRLEETNSRVIAMRHGVGRGQGEECCMGEESDEVILSVTGPAKEMGLEADDRSKRLQERFSHVGAAGVNSIISQSRCSWPSQVQGAAFLTTASSCVRPPSFLGSSCRFAFLFLPPTPSSREAAPGKPHAPSSFIAAVWLAGSNRRVAWQFDIDIPCFEPSIPNIWPRAFPVWLLHPRRQSIVTRRRSSTRSVFPYRLPRNNQTADYRGPADVDAHLHEFEWCSLRVPPRIIMADANTTPATTSASAVDAVDTALSSARMSPTEPPPRAPTGEPLAASASAETPSQSPAKIDRDRPVSAELKSNSSSRQTSPKISKEPSRAASPSSSSSSQKEDQTTDANSAPVYGTRSRKSGARVNYADDDYEFEMAVTKVDDASKRSTPADATKARPSVEGTRPAQTIRLTTSAPNGASSASVSGNEKNTSPSGAQPPERKKRKYERHNQKAAPSPDARIPGTSQFFASPSAAEQPSGKRRKTGDGSSPNGDSGAITRKQSSHSSSKLEGRTSQIVTFARTGAGLKDGKLYADDGDIYSVDDTVFLICEPPGDPYYLCRIMEFRRDDPDNPDSPVTSMLVNWFYRPKDIGRYSADPRYLFGSMQSDESPITSLRGKCKITHKSDIFNLDEYRKQPDSFWFNQLYDRYIMRPYEIIPTANVINVPEKVKRALDEKWKYVVVEPARMKELTAAIKLCKRCQTYCAPSNSVDCGVCHNTYHMACVRPALTKKPSRGFAWSCGPCSRAQERRLEQRTNGTVPEDGEEEPVEDDEEEANKTTVPSPQDADMLDAPASELDTAHADLWPWRYLGIHCKVEDVLQYDDRAIYPRASSRLGPRHQANVILWPGRPVELVKSAEIRKKYGKQGTAKNLPKPSKDAQVATDSDHVKATRPRWVQDAPQGYIPRGEDIENGDKNCTATKLFILPDDRAQQSTKFATVNGQNDSTEKLLDEYMAEVDQVADGYGQVKPFEKVINHERTSIRQVSSNYLDQALKLFQKHAFDKSAALAELKSKHSPKDLGNPELTKEELKKFEDGIVKHGTDFRMVRKGVKGRSTGEIVRFYYGWKSTKRGQEVRDRHEGRRGAKKGRAEASWTEIADEEDDSAFDGGKAEKHKRRFQCKFCSIQHARQWRRAPNVAPGQVTLLDPKGSNKDKSNQLVVALCNRCAIMWRRYGMRFEDPEEVAKSISQSGGRAWKRKTDEELLREIVYANEAARVGTPPLAAQAAAAMGMTITVPWEISRKKAKSADGKESTPVPGGLKKQQPPAPPPRPPTPPIVPQEARMRDLPCAVCRHGGVGDDEKIFCNDCRLTVHRRCYAVPEAVSADSWICDTCANDRNPQEYTCCLCNKDVPPLELIEQPKPSHKKKTERDREKENLERDLRVKLHDQYVKDQRAKGKPVQPREALKKTASNNWMHIMCAVFTPEIKFSDPMAMDGIEGLGAVASNPARADNDCKICNVKDSGFCVPCHQCHKAFHVSCAHDADYLMGFDVAPVKGSRKDVIQTVTFQAETGLLTAAIWCKDHQPKTMVHDMTEPTEDGIIALQAFVRKYKAADLTLTGTARKANLLGQSTKAVASTSVRRTSLLTNGNAPSKVRDTNGVSSNGHHLDAHKCVQCRTDSTLKWYPQTPHPAGVTNGILPDVESVKCHKCHVRAINGEEATRPPKTEDSLSSPVPQPDYFGQLTIGQRPPMIPNTTWTAGHAPLHAQHPASVGMQVSPEDWARGLFETTITLVNVHKGGQHVFQGRDFNIQLDGDPTPGFRYLQHYATQHCNYDPARYTILSDEGQVIDSPGRFTAALANLLIQRPGRKHVTWRLVDSRDLMYSAPQPFPPQMSPLHSGPHQAPPVGHHQLASVAPVIRNGATYQLPPRTPPGGYYSTPGYKYPPGPGGQGMAPPPLVNGTTSYPRPLSTQDAVSSANQGPALHQSPQRPTAVASERGGPVPAYAGSPAAPRASTPREMQTTASVGGASSSPNLRNLMH</sequence>
<dbReference type="PROSITE" id="PS51038">
    <property type="entry name" value="BAH"/>
    <property type="match status" value="1"/>
</dbReference>
<evidence type="ECO:0000259" key="9">
    <source>
        <dbReference type="PROSITE" id="PS51156"/>
    </source>
</evidence>
<gene>
    <name evidence="11" type="ORF">FH972_026012</name>
</gene>
<dbReference type="PROSITE" id="PS51293">
    <property type="entry name" value="SANT"/>
    <property type="match status" value="1"/>
</dbReference>
<name>A0A5N6L2P8_9ROSI</name>
<accession>A0A5N6L2P8</accession>
<dbReference type="Pfam" id="PF01426">
    <property type="entry name" value="BAH"/>
    <property type="match status" value="1"/>
</dbReference>
<reference evidence="11 12" key="1">
    <citation type="submission" date="2019-06" db="EMBL/GenBank/DDBJ databases">
        <title>A chromosomal-level reference genome of Carpinus fangiana (Coryloideae, Betulaceae).</title>
        <authorList>
            <person name="Yang X."/>
            <person name="Wang Z."/>
            <person name="Zhang L."/>
            <person name="Hao G."/>
            <person name="Liu J."/>
            <person name="Yang Y."/>
        </authorList>
    </citation>
    <scope>NUCLEOTIDE SEQUENCE [LARGE SCALE GENOMIC DNA]</scope>
    <source>
        <strain evidence="11">Cfa_2016G</strain>
        <tissue evidence="11">Leaf</tissue>
    </source>
</reference>
<dbReference type="EMBL" id="VIBQ01000075">
    <property type="protein sequence ID" value="KAB8621901.1"/>
    <property type="molecule type" value="Genomic_DNA"/>
</dbReference>
<evidence type="ECO:0000313" key="12">
    <source>
        <dbReference type="Proteomes" id="UP000327013"/>
    </source>
</evidence>
<dbReference type="SMART" id="SM00249">
    <property type="entry name" value="PHD"/>
    <property type="match status" value="3"/>
</dbReference>
<organism evidence="11 12">
    <name type="scientific">Carpinus fangiana</name>
    <dbReference type="NCBI Taxonomy" id="176857"/>
    <lineage>
        <taxon>Eukaryota</taxon>
        <taxon>Viridiplantae</taxon>
        <taxon>Streptophyta</taxon>
        <taxon>Embryophyta</taxon>
        <taxon>Tracheophyta</taxon>
        <taxon>Spermatophyta</taxon>
        <taxon>Magnoliopsida</taxon>
        <taxon>eudicotyledons</taxon>
        <taxon>Gunneridae</taxon>
        <taxon>Pentapetalae</taxon>
        <taxon>rosids</taxon>
        <taxon>fabids</taxon>
        <taxon>Fagales</taxon>
        <taxon>Betulaceae</taxon>
        <taxon>Carpinus</taxon>
    </lineage>
</organism>
<dbReference type="InterPro" id="IPR000949">
    <property type="entry name" value="ELM2_dom"/>
</dbReference>
<feature type="compositionally biased region" description="Pro residues" evidence="6">
    <location>
        <begin position="1346"/>
        <end position="1359"/>
    </location>
</feature>
<dbReference type="PROSITE" id="PS50016">
    <property type="entry name" value="ZF_PHD_2"/>
    <property type="match status" value="1"/>
</dbReference>
<feature type="domain" description="ELM2" evidence="9">
    <location>
        <begin position="914"/>
        <end position="1097"/>
    </location>
</feature>
<dbReference type="PANTHER" id="PTHR47672">
    <property type="entry name" value="E3 UBIQUITIN-PROTEIN LIGASE SNT2"/>
    <property type="match status" value="1"/>
</dbReference>
<dbReference type="OrthoDB" id="1611972at2759"/>
<feature type="compositionally biased region" description="Low complexity" evidence="6">
    <location>
        <begin position="414"/>
        <end position="424"/>
    </location>
</feature>
<dbReference type="CDD" id="cd15571">
    <property type="entry name" value="ePHD"/>
    <property type="match status" value="1"/>
</dbReference>
<dbReference type="Proteomes" id="UP000327013">
    <property type="component" value="Unassembled WGS sequence"/>
</dbReference>
<proteinExistence type="predicted"/>
<dbReference type="InterPro" id="IPR009057">
    <property type="entry name" value="Homeodomain-like_sf"/>
</dbReference>
<feature type="region of interest" description="Disordered" evidence="6">
    <location>
        <begin position="1942"/>
        <end position="2059"/>
    </location>
</feature>
<dbReference type="InterPro" id="IPR011011">
    <property type="entry name" value="Znf_FYVE_PHD"/>
</dbReference>
<feature type="compositionally biased region" description="Basic and acidic residues" evidence="6">
    <location>
        <begin position="1449"/>
        <end position="1459"/>
    </location>
</feature>
<dbReference type="InterPro" id="IPR043151">
    <property type="entry name" value="BAH_sf"/>
</dbReference>
<dbReference type="PANTHER" id="PTHR47672:SF1">
    <property type="entry name" value="E3 UBIQUITIN-PROTEIN LIGASE SNT2"/>
    <property type="match status" value="1"/>
</dbReference>
<dbReference type="GO" id="GO:0036205">
    <property type="term" value="P:histone catabolic process"/>
    <property type="evidence" value="ECO:0007669"/>
    <property type="project" value="TreeGrafter"/>
</dbReference>
<dbReference type="Pfam" id="PF13831">
    <property type="entry name" value="PHD_2"/>
    <property type="match status" value="1"/>
</dbReference>
<dbReference type="SMART" id="SM00717">
    <property type="entry name" value="SANT"/>
    <property type="match status" value="1"/>
</dbReference>
<dbReference type="Gene3D" id="1.10.10.60">
    <property type="entry name" value="Homeodomain-like"/>
    <property type="match status" value="1"/>
</dbReference>
<evidence type="ECO:0000259" key="8">
    <source>
        <dbReference type="PROSITE" id="PS51038"/>
    </source>
</evidence>